<dbReference type="WBParaSite" id="Csp11.Scaffold629.g9697.t2">
    <property type="protein sequence ID" value="Csp11.Scaffold629.g9697.t2"/>
    <property type="gene ID" value="Csp11.Scaffold629.g9697"/>
</dbReference>
<feature type="domain" description="Sdz-33 F-box" evidence="1">
    <location>
        <begin position="119"/>
        <end position="163"/>
    </location>
</feature>
<sequence length="246" mass="29062">MVPMSIELRDYGYLTSFYFEDEIEGLKMVTEYFCSFFETPIIDDATLTFFSIPNQAVIITDWLFQRQKSVRWYQIEILNANDTVARNLLDKCRFASSIMFCMVVSPEFKYDFEFKKDGKVYIDFGSWFTLENLLNVNCEHLTLFKTPLTNMDINLFIKHWMTSDLKFHSVKIYPKEVLNLDVIVSEIPVVRRERRDCFDVTNNKIVTIFNGLEVKQNDGLKTATISINDDPLNEFGRFWMIVWDTL</sequence>
<accession>A0A1I7UIM9</accession>
<dbReference type="Proteomes" id="UP000095282">
    <property type="component" value="Unplaced"/>
</dbReference>
<dbReference type="AlphaFoldDB" id="A0A1I7UIM9"/>
<organism evidence="2 3">
    <name type="scientific">Caenorhabditis tropicalis</name>
    <dbReference type="NCBI Taxonomy" id="1561998"/>
    <lineage>
        <taxon>Eukaryota</taxon>
        <taxon>Metazoa</taxon>
        <taxon>Ecdysozoa</taxon>
        <taxon>Nematoda</taxon>
        <taxon>Chromadorea</taxon>
        <taxon>Rhabditida</taxon>
        <taxon>Rhabditina</taxon>
        <taxon>Rhabditomorpha</taxon>
        <taxon>Rhabditoidea</taxon>
        <taxon>Rhabditidae</taxon>
        <taxon>Peloderinae</taxon>
        <taxon>Caenorhabditis</taxon>
    </lineage>
</organism>
<dbReference type="PANTHER" id="PTHR21503">
    <property type="entry name" value="F-BOX-CONTAINING HYPOTHETICAL PROTEIN C.ELEGANS"/>
    <property type="match status" value="1"/>
</dbReference>
<dbReference type="PANTHER" id="PTHR21503:SF48">
    <property type="entry name" value="F-BOX ASSOCIATED DOMAIN-CONTAINING PROTEIN-RELATED"/>
    <property type="match status" value="1"/>
</dbReference>
<keyword evidence="2" id="KW-1185">Reference proteome</keyword>
<dbReference type="Pfam" id="PF07735">
    <property type="entry name" value="FBA_2"/>
    <property type="match status" value="1"/>
</dbReference>
<evidence type="ECO:0000313" key="3">
    <source>
        <dbReference type="WBParaSite" id="Csp11.Scaffold629.g9697.t2"/>
    </source>
</evidence>
<name>A0A1I7UIM9_9PELO</name>
<dbReference type="InterPro" id="IPR012885">
    <property type="entry name" value="F-box_Sdz-33"/>
</dbReference>
<reference evidence="3" key="1">
    <citation type="submission" date="2016-11" db="UniProtKB">
        <authorList>
            <consortium name="WormBaseParasite"/>
        </authorList>
    </citation>
    <scope>IDENTIFICATION</scope>
</reference>
<protein>
    <submittedName>
        <fullName evidence="3">FBA_2 domain-containing protein</fullName>
    </submittedName>
</protein>
<evidence type="ECO:0000313" key="2">
    <source>
        <dbReference type="Proteomes" id="UP000095282"/>
    </source>
</evidence>
<evidence type="ECO:0000259" key="1">
    <source>
        <dbReference type="Pfam" id="PF07735"/>
    </source>
</evidence>
<proteinExistence type="predicted"/>